<evidence type="ECO:0000313" key="3">
    <source>
        <dbReference type="Proteomes" id="UP001139035"/>
    </source>
</evidence>
<evidence type="ECO:0000256" key="1">
    <source>
        <dbReference type="SAM" id="MobiDB-lite"/>
    </source>
</evidence>
<dbReference type="RefSeq" id="WP_233719604.1">
    <property type="nucleotide sequence ID" value="NZ_JAJUWU010000009.1"/>
</dbReference>
<keyword evidence="3" id="KW-1185">Reference proteome</keyword>
<dbReference type="InterPro" id="IPR007731">
    <property type="entry name" value="DUF669"/>
</dbReference>
<accession>A0A9X1P369</accession>
<evidence type="ECO:0000313" key="2">
    <source>
        <dbReference type="EMBL" id="MCE7028446.1"/>
    </source>
</evidence>
<name>A0A9X1P369_9HYPH</name>
<protein>
    <submittedName>
        <fullName evidence="2">DUF669 domain-containing protein</fullName>
    </submittedName>
</protein>
<proteinExistence type="predicted"/>
<comment type="caution">
    <text evidence="2">The sequence shown here is derived from an EMBL/GenBank/DDBJ whole genome shotgun (WGS) entry which is preliminary data.</text>
</comment>
<dbReference type="Proteomes" id="UP001139035">
    <property type="component" value="Unassembled WGS sequence"/>
</dbReference>
<gene>
    <name evidence="2" type="ORF">LZD57_10640</name>
</gene>
<dbReference type="Pfam" id="PF05037">
    <property type="entry name" value="DUF669"/>
    <property type="match status" value="1"/>
</dbReference>
<dbReference type="EMBL" id="JAJUWU010000009">
    <property type="protein sequence ID" value="MCE7028446.1"/>
    <property type="molecule type" value="Genomic_DNA"/>
</dbReference>
<sequence length="182" mass="19794">MVNIAGSYDEQAEAQGEFEPIPAGDYRAKIIEASIEDVSPNDDKGRCLKLTWQIETGTHDGRLIWQRLNLWAKNFKSKKPNKTDAQVLQESISIANSQFAAIRQACGKPIVQDTDELLHIPCTIRVKLRNDPQYGASNEVGSVKPVAGAGPTQGGGAPQRFTPPANSAPQQSSNGWPKRNTA</sequence>
<reference evidence="2" key="1">
    <citation type="submission" date="2022-01" db="EMBL/GenBank/DDBJ databases">
        <title>Jiella avicenniae sp. nov., a novel endophytic bacterium isolated from bark of Avicennia marina.</title>
        <authorList>
            <person name="Tuo L."/>
        </authorList>
    </citation>
    <scope>NUCLEOTIDE SEQUENCE</scope>
    <source>
        <strain evidence="2">CBK1P-4</strain>
    </source>
</reference>
<organism evidence="2 3">
    <name type="scientific">Jiella avicenniae</name>
    <dbReference type="NCBI Taxonomy" id="2907202"/>
    <lineage>
        <taxon>Bacteria</taxon>
        <taxon>Pseudomonadati</taxon>
        <taxon>Pseudomonadota</taxon>
        <taxon>Alphaproteobacteria</taxon>
        <taxon>Hyphomicrobiales</taxon>
        <taxon>Aurantimonadaceae</taxon>
        <taxon>Jiella</taxon>
    </lineage>
</organism>
<feature type="region of interest" description="Disordered" evidence="1">
    <location>
        <begin position="133"/>
        <end position="182"/>
    </location>
</feature>
<dbReference type="AlphaFoldDB" id="A0A9X1P369"/>
<feature type="compositionally biased region" description="Polar residues" evidence="1">
    <location>
        <begin position="164"/>
        <end position="182"/>
    </location>
</feature>